<dbReference type="PANTHER" id="PTHR11575:SF24">
    <property type="entry name" value="5'-NUCLEOTIDASE"/>
    <property type="match status" value="1"/>
</dbReference>
<dbReference type="SUPFAM" id="SSF74853">
    <property type="entry name" value="Lamin A/C globular tail domain"/>
    <property type="match status" value="4"/>
</dbReference>
<dbReference type="RefSeq" id="WP_331790729.1">
    <property type="nucleotide sequence ID" value="NZ_BAAAUO010000005.1"/>
</dbReference>
<evidence type="ECO:0000259" key="4">
    <source>
        <dbReference type="PROSITE" id="PS51841"/>
    </source>
</evidence>
<feature type="domain" description="LTD" evidence="4">
    <location>
        <begin position="419"/>
        <end position="552"/>
    </location>
</feature>
<dbReference type="PANTHER" id="PTHR11575">
    <property type="entry name" value="5'-NUCLEOTIDASE-RELATED"/>
    <property type="match status" value="1"/>
</dbReference>
<sequence length="1644" mass="169764">MRRRLAAALSVILGLSFAVAVPAAASAEPIEVPPVVINEIQPDDPQDAADWVELANTGQADVDLAGWKLRDDKNESTIASGYVVPAGGYLVLSEDAGFSFGLGKSGDEVHLLLPDGTVVDEYAFTELPPGASNASWGRCPDLTGDFGPTAAQTPGEANSCAPDPATSLVINEVESDGGDPADWIELANTSYLPVDASGLILRDNDDTHTFTIPTGTTIPAYGFAAFVVDAGPSAYGLGKADSARLFAADGTTLIDQYSWTAHAATSYGRCPDATGEFELTASVTKAAANDCAPADGGDTPVAGADAIRVNEIESSGGDPGDWVELVNTSDTDVDLGGWILKDDKDDHALTIPAGTTIAAGGYTVIYTDLPGDGFGLGNGDAARLFLPDGVTLVDSHSYPAHAQRTTWGRCPDGAGEFVETYSSTPGAANDCSPIRINEVDSKGAEPVDWIELTNAGPDAVDISGYILRDDNDDHAVVVPNGTTLQPGAFVAIDVDVTGGFGLGGADAARLFAPDGTTLLNQMSWSEHAETSWARCPDGLGEFEVAASVTKGAPNDCIGLVAATPWPGDAGVTAVSAPDAFGEDMSGLAYEATAEGRGTLWAVNNGTGTLFQLEWNAEAGQWISPKQGEWAAGKVLRYPGGSGAVDAEGVSLVAGTSAGGVYVASERDNTASDVSRPSVLRFDVSASGTELVATDEWNLATFLPALPANGGLEGVTWVPDSVLVARGFVDSSTGKAYDPATYGAHGDGLFFVGVEGTARIYAVALRDAGVASIVATIDPKLSVVADVTWDAASGTLYAVCDDACGGEMHAMRIAADGVYAGTFQNVAAYLAPAGMPAKAGNEGFAIGTCENGVAPVFYADDSETDKISLREGRMYCGAYRGGDDVLLNLLNINDFHGRIDGNTVKFAGTIEQLRAAYGDDNTLFLSAGDNIGASLFASAYADDKPTIDVLNAMGLAASAVGNHEFDKGSADLLGRVTDAAQFPYLGANVYAKGTQDPVLPEYATFEVEGLTVAVIGAITQETPSLVSPGGIASLDFGDPVDAVNRVAAYLTDGDEGNGEADVIIAEYHEGSIDGVKEGASVEDEIAAGGAFAKIVTQTSAAVDAIFTGHTHKEYAWDGPVPGSDRTRPILQTGSYGENIGQVRLWIDPVTGSVNDYDVRNVARTTSADATLTAAYPRVAAVKTIVDAALAQADVVGSQQVGSVTADITTAFVGDKRDDRSSQSTLGNLVADALVASLSSADRGGAEIGLVNPGGLRNELYYGEDGVITYAEANAVLPFVNNLWTTTLTGAQFKVVLEQQWQPDTASRQYLQLGVSENVFYTYDASLAKGDRITGIWIDGQPIVMDAEYRVGSFSFLLQGGDNFTVLTEGTDTRDSGLIDRDAWIDYLKNHSPLSPDFASRSAQVAGVPATIEQGETLTATVSGLDIRSLGAPANTTALVSIEGSSAVFDPVLINGGAAQISITVPKDAPLNSALVVNAEPSGTGVRIPLTVTGTFTPLPPTGGTTPPAETDLTPQTQDAIQPQGGTTFKQGQTVTVTVGTQYAGQTVEGWIFSTPTYLGTSVVSAAGTATFTIRADLPAGTHRLVVTDSAGTVIGWVYVQVEALAATGGTVAATGVPVLPWAAAVIVLGLALVVIRRRRGGRAEG</sequence>
<protein>
    <submittedName>
        <fullName evidence="5">Lamin tail domain-containing protein</fullName>
    </submittedName>
</protein>
<evidence type="ECO:0000256" key="3">
    <source>
        <dbReference type="SAM" id="SignalP"/>
    </source>
</evidence>
<feature type="chain" id="PRO_5045687541" evidence="3">
    <location>
        <begin position="21"/>
        <end position="1644"/>
    </location>
</feature>
<dbReference type="Pfam" id="PF00149">
    <property type="entry name" value="Metallophos"/>
    <property type="match status" value="1"/>
</dbReference>
<dbReference type="Gene3D" id="3.90.780.10">
    <property type="entry name" value="5'-Nucleotidase, C-terminal domain"/>
    <property type="match status" value="1"/>
</dbReference>
<dbReference type="Pfam" id="PF02872">
    <property type="entry name" value="5_nucleotid_C"/>
    <property type="match status" value="1"/>
</dbReference>
<dbReference type="InterPro" id="IPR004843">
    <property type="entry name" value="Calcineurin-like_PHP"/>
</dbReference>
<feature type="domain" description="LTD" evidence="4">
    <location>
        <begin position="23"/>
        <end position="126"/>
    </location>
</feature>
<dbReference type="SUPFAM" id="SSF56300">
    <property type="entry name" value="Metallo-dependent phosphatases"/>
    <property type="match status" value="1"/>
</dbReference>
<dbReference type="Gene3D" id="2.60.40.1260">
    <property type="entry name" value="Lamin Tail domain"/>
    <property type="match status" value="4"/>
</dbReference>
<keyword evidence="1 3" id="KW-0732">Signal</keyword>
<evidence type="ECO:0000313" key="5">
    <source>
        <dbReference type="EMBL" id="MEF2254092.1"/>
    </source>
</evidence>
<dbReference type="PROSITE" id="PS51841">
    <property type="entry name" value="LTD"/>
    <property type="match status" value="4"/>
</dbReference>
<dbReference type="Pfam" id="PF00932">
    <property type="entry name" value="LTD"/>
    <property type="match status" value="4"/>
</dbReference>
<reference evidence="5 6" key="1">
    <citation type="submission" date="2024-01" db="EMBL/GenBank/DDBJ databases">
        <title>the genome sequence of strain Microbacterium schleiferi NBRC 15075.</title>
        <authorList>
            <person name="Ding Y."/>
            <person name="Zhang G."/>
        </authorList>
    </citation>
    <scope>NUCLEOTIDE SEQUENCE [LARGE SCALE GENOMIC DNA]</scope>
    <source>
        <strain evidence="5 6">NBRC 15075</strain>
    </source>
</reference>
<evidence type="ECO:0000313" key="6">
    <source>
        <dbReference type="Proteomes" id="UP001351900"/>
    </source>
</evidence>
<organism evidence="5 6">
    <name type="scientific">Microbacterium schleiferi</name>
    <dbReference type="NCBI Taxonomy" id="69362"/>
    <lineage>
        <taxon>Bacteria</taxon>
        <taxon>Bacillati</taxon>
        <taxon>Actinomycetota</taxon>
        <taxon>Actinomycetes</taxon>
        <taxon>Micrococcales</taxon>
        <taxon>Microbacteriaceae</taxon>
        <taxon>Microbacterium</taxon>
    </lineage>
</organism>
<dbReference type="EMBL" id="JAZHOV010000002">
    <property type="protein sequence ID" value="MEF2254092.1"/>
    <property type="molecule type" value="Genomic_DNA"/>
</dbReference>
<feature type="domain" description="LTD" evidence="4">
    <location>
        <begin position="156"/>
        <end position="261"/>
    </location>
</feature>
<dbReference type="InterPro" id="IPR036415">
    <property type="entry name" value="Lamin_tail_dom_sf"/>
</dbReference>
<dbReference type="InterPro" id="IPR001322">
    <property type="entry name" value="Lamin_tail_dom"/>
</dbReference>
<feature type="domain" description="LTD" evidence="4">
    <location>
        <begin position="298"/>
        <end position="400"/>
    </location>
</feature>
<dbReference type="InterPro" id="IPR008334">
    <property type="entry name" value="5'-Nucleotdase_C"/>
</dbReference>
<dbReference type="InterPro" id="IPR006179">
    <property type="entry name" value="5_nucleotidase/apyrase"/>
</dbReference>
<dbReference type="Gene3D" id="3.60.21.10">
    <property type="match status" value="1"/>
</dbReference>
<dbReference type="PRINTS" id="PR01607">
    <property type="entry name" value="APYRASEFAMLY"/>
</dbReference>
<proteinExistence type="predicted"/>
<gene>
    <name evidence="5" type="ORF">V2V91_02930</name>
</gene>
<feature type="transmembrane region" description="Helical" evidence="2">
    <location>
        <begin position="1617"/>
        <end position="1634"/>
    </location>
</feature>
<comment type="caution">
    <text evidence="5">The sequence shown here is derived from an EMBL/GenBank/DDBJ whole genome shotgun (WGS) entry which is preliminary data.</text>
</comment>
<evidence type="ECO:0000256" key="1">
    <source>
        <dbReference type="ARBA" id="ARBA00022729"/>
    </source>
</evidence>
<keyword evidence="2" id="KW-0472">Membrane</keyword>
<dbReference type="InterPro" id="IPR036907">
    <property type="entry name" value="5'-Nucleotdase_C_sf"/>
</dbReference>
<dbReference type="SUPFAM" id="SSF55816">
    <property type="entry name" value="5'-nucleotidase (syn. UDP-sugar hydrolase), C-terminal domain"/>
    <property type="match status" value="1"/>
</dbReference>
<dbReference type="InterPro" id="IPR029052">
    <property type="entry name" value="Metallo-depent_PP-like"/>
</dbReference>
<keyword evidence="6" id="KW-1185">Reference proteome</keyword>
<feature type="signal peptide" evidence="3">
    <location>
        <begin position="1"/>
        <end position="20"/>
    </location>
</feature>
<keyword evidence="2" id="KW-1133">Transmembrane helix</keyword>
<dbReference type="Proteomes" id="UP001351900">
    <property type="component" value="Unassembled WGS sequence"/>
</dbReference>
<accession>A0ABU7V340</accession>
<keyword evidence="2" id="KW-0812">Transmembrane</keyword>
<name>A0ABU7V340_9MICO</name>
<evidence type="ECO:0000256" key="2">
    <source>
        <dbReference type="SAM" id="Phobius"/>
    </source>
</evidence>